<organism evidence="1 2">
    <name type="scientific">Citrus sinensis</name>
    <name type="common">Sweet orange</name>
    <name type="synonym">Citrus aurantium var. sinensis</name>
    <dbReference type="NCBI Taxonomy" id="2711"/>
    <lineage>
        <taxon>Eukaryota</taxon>
        <taxon>Viridiplantae</taxon>
        <taxon>Streptophyta</taxon>
        <taxon>Embryophyta</taxon>
        <taxon>Tracheophyta</taxon>
        <taxon>Spermatophyta</taxon>
        <taxon>Magnoliopsida</taxon>
        <taxon>eudicotyledons</taxon>
        <taxon>Gunneridae</taxon>
        <taxon>Pentapetalae</taxon>
        <taxon>rosids</taxon>
        <taxon>malvids</taxon>
        <taxon>Sapindales</taxon>
        <taxon>Rutaceae</taxon>
        <taxon>Aurantioideae</taxon>
        <taxon>Citrus</taxon>
    </lineage>
</organism>
<dbReference type="Proteomes" id="UP000829398">
    <property type="component" value="Chromosome 3"/>
</dbReference>
<evidence type="ECO:0000313" key="2">
    <source>
        <dbReference type="Proteomes" id="UP000829398"/>
    </source>
</evidence>
<protein>
    <submittedName>
        <fullName evidence="1">Syntaxin-42</fullName>
    </submittedName>
</protein>
<comment type="caution">
    <text evidence="1">The sequence shown here is derived from an EMBL/GenBank/DDBJ whole genome shotgun (WGS) entry which is preliminary data.</text>
</comment>
<proteinExistence type="predicted"/>
<gene>
    <name evidence="1" type="ORF">KPL71_010320</name>
</gene>
<accession>A0ACB8MME5</accession>
<dbReference type="EMBL" id="CM039172">
    <property type="protein sequence ID" value="KAH9786628.1"/>
    <property type="molecule type" value="Genomic_DNA"/>
</dbReference>
<keyword evidence="2" id="KW-1185">Reference proteome</keyword>
<name>A0ACB8MME5_CITSI</name>
<sequence>MATGNRTGVYRKKRDSLKSARAPLSSSASGSAGPVIEMVSGSLLRSNRSSYAPLSTEDPGPSSSDAFSVGLPPAWVDDAEEIAVNTQHGKQDQHMIEILTYEITDLLRGSEKRLDKLSAAGSSEDSNLRKNVQHSLATDLQNHSMDLRKNHSTYLKHLQQQKEGCDGVDLEMNFNEDKYRLEDDGFSDGGFDAHQMMKLNNCRNMNMLVLVIDTIDLTQKKGGLARCARVLLIMCVIVLVLLILKELFL</sequence>
<evidence type="ECO:0000313" key="1">
    <source>
        <dbReference type="EMBL" id="KAH9786628.1"/>
    </source>
</evidence>
<reference evidence="2" key="1">
    <citation type="journal article" date="2023" name="Hortic. Res.">
        <title>A chromosome-level phased genome enabling allele-level studies in sweet orange: a case study on citrus Huanglongbing tolerance.</title>
        <authorList>
            <person name="Wu B."/>
            <person name="Yu Q."/>
            <person name="Deng Z."/>
            <person name="Duan Y."/>
            <person name="Luo F."/>
            <person name="Gmitter F. Jr."/>
        </authorList>
    </citation>
    <scope>NUCLEOTIDE SEQUENCE [LARGE SCALE GENOMIC DNA]</scope>
    <source>
        <strain evidence="2">cv. Valencia</strain>
    </source>
</reference>